<dbReference type="Proteomes" id="UP000199120">
    <property type="component" value="Unassembled WGS sequence"/>
</dbReference>
<dbReference type="STRING" id="416943.SAMN05445871_3670"/>
<gene>
    <name evidence="1" type="ORF">SAMN05192542_104506</name>
</gene>
<dbReference type="EMBL" id="FOAJ01000004">
    <property type="protein sequence ID" value="SEL02702.1"/>
    <property type="molecule type" value="Genomic_DNA"/>
</dbReference>
<proteinExistence type="predicted"/>
<keyword evidence="2" id="KW-1185">Reference proteome</keyword>
<dbReference type="InterPro" id="IPR009962">
    <property type="entry name" value="DUF1488"/>
</dbReference>
<evidence type="ECO:0008006" key="3">
    <source>
        <dbReference type="Google" id="ProtNLM"/>
    </source>
</evidence>
<dbReference type="InterPro" id="IPR036692">
    <property type="entry name" value="Shew3726-like_sf"/>
</dbReference>
<accession>A0A1H7LUW6</accession>
<sequence>MKALGNEMGKGNVVINFPNPSRIHDASRHCVCFWGYDNAREIAFLVDDAMLTKLNPSTGSDESALLAVFDRNRDRILGLARNLYKGGPQNRYSISLD</sequence>
<organism evidence="1 2">
    <name type="scientific">Paraburkholderia caballeronis</name>
    <dbReference type="NCBI Taxonomy" id="416943"/>
    <lineage>
        <taxon>Bacteria</taxon>
        <taxon>Pseudomonadati</taxon>
        <taxon>Pseudomonadota</taxon>
        <taxon>Betaproteobacteria</taxon>
        <taxon>Burkholderiales</taxon>
        <taxon>Burkholderiaceae</taxon>
        <taxon>Paraburkholderia</taxon>
    </lineage>
</organism>
<protein>
    <recommendedName>
        <fullName evidence="3">DUF1488 domain-containing protein</fullName>
    </recommendedName>
</protein>
<evidence type="ECO:0000313" key="1">
    <source>
        <dbReference type="EMBL" id="SEL02702.1"/>
    </source>
</evidence>
<evidence type="ECO:0000313" key="2">
    <source>
        <dbReference type="Proteomes" id="UP000199120"/>
    </source>
</evidence>
<dbReference type="Pfam" id="PF07369">
    <property type="entry name" value="DUF1488"/>
    <property type="match status" value="1"/>
</dbReference>
<dbReference type="AlphaFoldDB" id="A0A1H7LUW6"/>
<name>A0A1H7LUW6_9BURK</name>
<dbReference type="SUPFAM" id="SSF160272">
    <property type="entry name" value="Shew3726-like"/>
    <property type="match status" value="1"/>
</dbReference>
<dbReference type="RefSeq" id="WP_373681812.1">
    <property type="nucleotide sequence ID" value="NZ_FNSR01000002.1"/>
</dbReference>
<reference evidence="2" key="1">
    <citation type="submission" date="2016-10" db="EMBL/GenBank/DDBJ databases">
        <authorList>
            <person name="Varghese N."/>
            <person name="Submissions S."/>
        </authorList>
    </citation>
    <scope>NUCLEOTIDE SEQUENCE [LARGE SCALE GENOMIC DNA]</scope>
    <source>
        <strain evidence="2">LMG 26416</strain>
    </source>
</reference>